<comment type="caution">
    <text evidence="12">The sequence shown here is derived from an EMBL/GenBank/DDBJ whole genome shotgun (WGS) entry which is preliminary data.</text>
</comment>
<evidence type="ECO:0000256" key="4">
    <source>
        <dbReference type="ARBA" id="ARBA00013858"/>
    </source>
</evidence>
<comment type="pathway">
    <text evidence="1">Cofactor biosynthesis; molybdopterin biosynthesis.</text>
</comment>
<accession>A0A553CMS2</accession>
<evidence type="ECO:0000313" key="12">
    <source>
        <dbReference type="EMBL" id="TRX21737.1"/>
    </source>
</evidence>
<gene>
    <name evidence="12" type="ORF">FNW17_07465</name>
</gene>
<evidence type="ECO:0000256" key="8">
    <source>
        <dbReference type="ARBA" id="ARBA00030407"/>
    </source>
</evidence>
<protein>
    <recommendedName>
        <fullName evidence="4">Molybdopterin synthase catalytic subunit</fullName>
        <ecNumber evidence="3">2.8.1.12</ecNumber>
    </recommendedName>
    <alternativeName>
        <fullName evidence="9">MPT synthase subunit 2</fullName>
    </alternativeName>
    <alternativeName>
        <fullName evidence="7">Molybdenum cofactor biosynthesis protein E</fullName>
    </alternativeName>
    <alternativeName>
        <fullName evidence="8">Molybdopterin-converting factor large subunit</fullName>
    </alternativeName>
    <alternativeName>
        <fullName evidence="10">Molybdopterin-converting factor subunit 2</fullName>
    </alternativeName>
</protein>
<evidence type="ECO:0000256" key="11">
    <source>
        <dbReference type="ARBA" id="ARBA00049878"/>
    </source>
</evidence>
<dbReference type="InterPro" id="IPR003448">
    <property type="entry name" value="Mopterin_biosynth_MoaE"/>
</dbReference>
<evidence type="ECO:0000256" key="5">
    <source>
        <dbReference type="ARBA" id="ARBA00023150"/>
    </source>
</evidence>
<dbReference type="Proteomes" id="UP000318585">
    <property type="component" value="Unassembled WGS sequence"/>
</dbReference>
<dbReference type="EC" id="2.8.1.12" evidence="3"/>
<sequence length="149" mass="16997">MMKEKNTHNVFINGPITPEFIANSIAKHSTKTDIGAHDIFLGQVRSDIIEGKTVVAINYEAYQEMADELFHEIREAAFAKYNLVCMHIYHSLGAVKAGEICLFVFVSSKHRKEAFDACQDIVEQIKAMTPIWGKEIFEDDSFVWKENQL</sequence>
<reference evidence="12 13" key="1">
    <citation type="submission" date="2019-07" db="EMBL/GenBank/DDBJ databases">
        <title>Novel species of Flavobacterium.</title>
        <authorList>
            <person name="Liu Q."/>
            <person name="Xin Y.-H."/>
        </authorList>
    </citation>
    <scope>NUCLEOTIDE SEQUENCE [LARGE SCALE GENOMIC DNA]</scope>
    <source>
        <strain evidence="12 13">LB3P56</strain>
    </source>
</reference>
<evidence type="ECO:0000256" key="6">
    <source>
        <dbReference type="ARBA" id="ARBA00026066"/>
    </source>
</evidence>
<dbReference type="InterPro" id="IPR036563">
    <property type="entry name" value="MoaE_sf"/>
</dbReference>
<dbReference type="EMBL" id="VJZR01000004">
    <property type="protein sequence ID" value="TRX21737.1"/>
    <property type="molecule type" value="Genomic_DNA"/>
</dbReference>
<dbReference type="OrthoDB" id="9803224at2"/>
<evidence type="ECO:0000256" key="7">
    <source>
        <dbReference type="ARBA" id="ARBA00029745"/>
    </source>
</evidence>
<comment type="subunit">
    <text evidence="6">Heterotetramer of 2 MoaD subunits and 2 MoaE subunits. Also stable as homodimer. The enzyme changes between these two forms during catalysis.</text>
</comment>
<organism evidence="12 13">
    <name type="scientific">Flavobacterium franklandianum</name>
    <dbReference type="NCBI Taxonomy" id="2594430"/>
    <lineage>
        <taxon>Bacteria</taxon>
        <taxon>Pseudomonadati</taxon>
        <taxon>Bacteroidota</taxon>
        <taxon>Flavobacteriia</taxon>
        <taxon>Flavobacteriales</taxon>
        <taxon>Flavobacteriaceae</taxon>
        <taxon>Flavobacterium</taxon>
    </lineage>
</organism>
<keyword evidence="13" id="KW-1185">Reference proteome</keyword>
<evidence type="ECO:0000256" key="1">
    <source>
        <dbReference type="ARBA" id="ARBA00005046"/>
    </source>
</evidence>
<evidence type="ECO:0000256" key="9">
    <source>
        <dbReference type="ARBA" id="ARBA00030781"/>
    </source>
</evidence>
<evidence type="ECO:0000256" key="2">
    <source>
        <dbReference type="ARBA" id="ARBA00005426"/>
    </source>
</evidence>
<keyword evidence="5" id="KW-0501">Molybdenum cofactor biosynthesis</keyword>
<comment type="similarity">
    <text evidence="2">Belongs to the MoaE family.</text>
</comment>
<dbReference type="GO" id="GO:0006777">
    <property type="term" value="P:Mo-molybdopterin cofactor biosynthetic process"/>
    <property type="evidence" value="ECO:0007669"/>
    <property type="project" value="UniProtKB-KW"/>
</dbReference>
<name>A0A553CMS2_9FLAO</name>
<evidence type="ECO:0000313" key="13">
    <source>
        <dbReference type="Proteomes" id="UP000318585"/>
    </source>
</evidence>
<dbReference type="SUPFAM" id="SSF54690">
    <property type="entry name" value="Molybdopterin synthase subunit MoaE"/>
    <property type="match status" value="1"/>
</dbReference>
<evidence type="ECO:0000256" key="10">
    <source>
        <dbReference type="ARBA" id="ARBA00032474"/>
    </source>
</evidence>
<dbReference type="AlphaFoldDB" id="A0A553CMS2"/>
<evidence type="ECO:0000256" key="3">
    <source>
        <dbReference type="ARBA" id="ARBA00011950"/>
    </source>
</evidence>
<dbReference type="PANTHER" id="PTHR23404">
    <property type="entry name" value="MOLYBDOPTERIN SYNTHASE RELATED"/>
    <property type="match status" value="1"/>
</dbReference>
<dbReference type="Gene3D" id="3.90.1170.40">
    <property type="entry name" value="Molybdopterin biosynthesis MoaE subunit"/>
    <property type="match status" value="1"/>
</dbReference>
<dbReference type="CDD" id="cd00756">
    <property type="entry name" value="MoaE"/>
    <property type="match status" value="1"/>
</dbReference>
<dbReference type="GO" id="GO:0030366">
    <property type="term" value="F:molybdopterin synthase activity"/>
    <property type="evidence" value="ECO:0007669"/>
    <property type="project" value="UniProtKB-EC"/>
</dbReference>
<proteinExistence type="inferred from homology"/>
<comment type="catalytic activity">
    <reaction evidence="11">
        <text>2 [molybdopterin-synthase sulfur-carrier protein]-C-terminal-Gly-aminoethanethioate + cyclic pyranopterin phosphate + H2O = molybdopterin + 2 [molybdopterin-synthase sulfur-carrier protein]-C-terminal Gly-Gly + 2 H(+)</text>
        <dbReference type="Rhea" id="RHEA:26333"/>
        <dbReference type="Rhea" id="RHEA-COMP:12202"/>
        <dbReference type="Rhea" id="RHEA-COMP:19907"/>
        <dbReference type="ChEBI" id="CHEBI:15377"/>
        <dbReference type="ChEBI" id="CHEBI:15378"/>
        <dbReference type="ChEBI" id="CHEBI:58698"/>
        <dbReference type="ChEBI" id="CHEBI:59648"/>
        <dbReference type="ChEBI" id="CHEBI:90778"/>
        <dbReference type="ChEBI" id="CHEBI:232372"/>
        <dbReference type="EC" id="2.8.1.12"/>
    </reaction>
</comment>
<dbReference type="Pfam" id="PF02391">
    <property type="entry name" value="MoaE"/>
    <property type="match status" value="1"/>
</dbReference>